<gene>
    <name evidence="2" type="ORF">ACFQ5D_02495</name>
</gene>
<keyword evidence="3" id="KW-1185">Reference proteome</keyword>
<feature type="compositionally biased region" description="Basic and acidic residues" evidence="1">
    <location>
        <begin position="97"/>
        <end position="110"/>
    </location>
</feature>
<reference evidence="3" key="1">
    <citation type="journal article" date="2019" name="Int. J. Syst. Evol. Microbiol.">
        <title>The Global Catalogue of Microorganisms (GCM) 10K type strain sequencing project: providing services to taxonomists for standard genome sequencing and annotation.</title>
        <authorList>
            <consortium name="The Broad Institute Genomics Platform"/>
            <consortium name="The Broad Institute Genome Sequencing Center for Infectious Disease"/>
            <person name="Wu L."/>
            <person name="Ma J."/>
        </authorList>
    </citation>
    <scope>NUCLEOTIDE SEQUENCE [LARGE SCALE GENOMIC DNA]</scope>
    <source>
        <strain evidence="3">CCM 9147</strain>
    </source>
</reference>
<evidence type="ECO:0000256" key="1">
    <source>
        <dbReference type="SAM" id="MobiDB-lite"/>
    </source>
</evidence>
<evidence type="ECO:0008006" key="4">
    <source>
        <dbReference type="Google" id="ProtNLM"/>
    </source>
</evidence>
<feature type="compositionally biased region" description="Basic and acidic residues" evidence="1">
    <location>
        <begin position="1"/>
        <end position="10"/>
    </location>
</feature>
<feature type="region of interest" description="Disordered" evidence="1">
    <location>
        <begin position="1"/>
        <end position="59"/>
    </location>
</feature>
<sequence length="110" mass="12524">MIGGESERSAGRGRYSSKGISSSDVFELRRGSGEPYQNHKIVTGRNLNPKGEPNTSVDLYNKDGVLTQRRYYGSDGRAQLDIDYDHSNADGTHTFPHRHEWDWTQKKPRQ</sequence>
<evidence type="ECO:0000313" key="3">
    <source>
        <dbReference type="Proteomes" id="UP001597340"/>
    </source>
</evidence>
<feature type="region of interest" description="Disordered" evidence="1">
    <location>
        <begin position="86"/>
        <end position="110"/>
    </location>
</feature>
<dbReference type="Proteomes" id="UP001597340">
    <property type="component" value="Unassembled WGS sequence"/>
</dbReference>
<protein>
    <recommendedName>
        <fullName evidence="4">Rhs family protein</fullName>
    </recommendedName>
</protein>
<organism evidence="2 3">
    <name type="scientific">Paenibacillus farraposensis</name>
    <dbReference type="NCBI Taxonomy" id="2807095"/>
    <lineage>
        <taxon>Bacteria</taxon>
        <taxon>Bacillati</taxon>
        <taxon>Bacillota</taxon>
        <taxon>Bacilli</taxon>
        <taxon>Bacillales</taxon>
        <taxon>Paenibacillaceae</taxon>
        <taxon>Paenibacillus</taxon>
    </lineage>
</organism>
<dbReference type="EMBL" id="JBHTNZ010000002">
    <property type="protein sequence ID" value="MFD1460336.1"/>
    <property type="molecule type" value="Genomic_DNA"/>
</dbReference>
<accession>A0ABW4D988</accession>
<evidence type="ECO:0000313" key="2">
    <source>
        <dbReference type="EMBL" id="MFD1460336.1"/>
    </source>
</evidence>
<name>A0ABW4D988_9BACL</name>
<proteinExistence type="predicted"/>
<comment type="caution">
    <text evidence="2">The sequence shown here is derived from an EMBL/GenBank/DDBJ whole genome shotgun (WGS) entry which is preliminary data.</text>
</comment>